<proteinExistence type="predicted"/>
<dbReference type="EMBL" id="AP024702">
    <property type="protein sequence ID" value="BCX47645.1"/>
    <property type="molecule type" value="Genomic_DNA"/>
</dbReference>
<evidence type="ECO:0000313" key="1">
    <source>
        <dbReference type="EMBL" id="BCX47645.1"/>
    </source>
</evidence>
<reference evidence="1 2" key="1">
    <citation type="submission" date="2021-06" db="EMBL/GenBank/DDBJ databases">
        <title>Complete genome of Haloferula helveola possessing various polysaccharide degrading enzymes.</title>
        <authorList>
            <person name="Takami H."/>
            <person name="Huang C."/>
            <person name="Hamasaki K."/>
        </authorList>
    </citation>
    <scope>NUCLEOTIDE SEQUENCE [LARGE SCALE GENOMIC DNA]</scope>
    <source>
        <strain evidence="1 2">CN-1</strain>
    </source>
</reference>
<protein>
    <submittedName>
        <fullName evidence="1">Uncharacterized protein</fullName>
    </submittedName>
</protein>
<name>A0ABM7RF60_9BACT</name>
<sequence length="91" mass="10540">MTNWEVERTIREVLFVDADNENTWTDLRDSEMLRVKDVFVESKASPSKGFFESTESFFVPKGVDALNILEHEKVNFIVLVEMPKKRCELAG</sequence>
<gene>
    <name evidence="1" type="ORF">HAHE_15530</name>
</gene>
<keyword evidence="2" id="KW-1185">Reference proteome</keyword>
<dbReference type="Proteomes" id="UP001374893">
    <property type="component" value="Chromosome"/>
</dbReference>
<evidence type="ECO:0000313" key="2">
    <source>
        <dbReference type="Proteomes" id="UP001374893"/>
    </source>
</evidence>
<accession>A0ABM7RF60</accession>
<organism evidence="1 2">
    <name type="scientific">Haloferula helveola</name>
    <dbReference type="NCBI Taxonomy" id="490095"/>
    <lineage>
        <taxon>Bacteria</taxon>
        <taxon>Pseudomonadati</taxon>
        <taxon>Verrucomicrobiota</taxon>
        <taxon>Verrucomicrobiia</taxon>
        <taxon>Verrucomicrobiales</taxon>
        <taxon>Verrucomicrobiaceae</taxon>
        <taxon>Haloferula</taxon>
    </lineage>
</organism>